<evidence type="ECO:0000256" key="1">
    <source>
        <dbReference type="ARBA" id="ARBA00013260"/>
    </source>
</evidence>
<evidence type="ECO:0000256" key="10">
    <source>
        <dbReference type="RuleBase" id="RU004320"/>
    </source>
</evidence>
<proteinExistence type="inferred from homology"/>
<dbReference type="EC" id="3.1.1.29" evidence="1 8"/>
<accession>A0A0A2T8M4</accession>
<feature type="site" description="Stabilizes the basic form of H active site to accept a proton" evidence="8">
    <location>
        <position position="91"/>
    </location>
</feature>
<keyword evidence="3 8" id="KW-0378">Hydrolase</keyword>
<dbReference type="PROSITE" id="PS01196">
    <property type="entry name" value="PEPT_TRNA_HYDROL_2"/>
    <property type="match status" value="1"/>
</dbReference>
<evidence type="ECO:0000256" key="4">
    <source>
        <dbReference type="ARBA" id="ARBA00022884"/>
    </source>
</evidence>
<comment type="function">
    <text evidence="8">Hydrolyzes ribosome-free peptidyl-tRNAs (with 1 or more amino acids incorporated), which drop off the ribosome during protein synthesis, or as a result of ribosome stalling.</text>
</comment>
<reference evidence="11 12" key="1">
    <citation type="journal article" date="2015" name="Stand. Genomic Sci.">
        <title>High quality draft genome sequence of the moderately halophilic bacterium Pontibacillus yanchengensis Y32(T) and comparison among Pontibacillus genomes.</title>
        <authorList>
            <person name="Huang J."/>
            <person name="Qiao Z.X."/>
            <person name="Tang J.W."/>
            <person name="Wang G."/>
        </authorList>
    </citation>
    <scope>NUCLEOTIDE SEQUENCE [LARGE SCALE GENOMIC DNA]</scope>
    <source>
        <strain evidence="11 12">Y32</strain>
    </source>
</reference>
<dbReference type="GO" id="GO:0005737">
    <property type="term" value="C:cytoplasm"/>
    <property type="evidence" value="ECO:0007669"/>
    <property type="project" value="UniProtKB-SubCell"/>
</dbReference>
<dbReference type="InterPro" id="IPR001328">
    <property type="entry name" value="Pept_tRNA_hydro"/>
</dbReference>
<dbReference type="Gene3D" id="3.40.50.1470">
    <property type="entry name" value="Peptidyl-tRNA hydrolase"/>
    <property type="match status" value="1"/>
</dbReference>
<dbReference type="Pfam" id="PF01195">
    <property type="entry name" value="Pept_tRNA_hydro"/>
    <property type="match status" value="1"/>
</dbReference>
<feature type="binding site" evidence="8">
    <location>
        <position position="66"/>
    </location>
    <ligand>
        <name>tRNA</name>
        <dbReference type="ChEBI" id="CHEBI:17843"/>
    </ligand>
</feature>
<keyword evidence="4 8" id="KW-0694">RNA-binding</keyword>
<comment type="subcellular location">
    <subcellularLocation>
        <location evidence="8">Cytoplasm</location>
    </subcellularLocation>
</comment>
<dbReference type="GO" id="GO:0000049">
    <property type="term" value="F:tRNA binding"/>
    <property type="evidence" value="ECO:0007669"/>
    <property type="project" value="UniProtKB-UniRule"/>
</dbReference>
<evidence type="ECO:0000256" key="5">
    <source>
        <dbReference type="ARBA" id="ARBA00038063"/>
    </source>
</evidence>
<gene>
    <name evidence="8" type="primary">pth</name>
    <name evidence="11" type="ORF">N782_16215</name>
</gene>
<dbReference type="SUPFAM" id="SSF53178">
    <property type="entry name" value="Peptidyl-tRNA hydrolase-like"/>
    <property type="match status" value="1"/>
</dbReference>
<organism evidence="11 12">
    <name type="scientific">Pontibacillus yanchengensis Y32</name>
    <dbReference type="NCBI Taxonomy" id="1385514"/>
    <lineage>
        <taxon>Bacteria</taxon>
        <taxon>Bacillati</taxon>
        <taxon>Bacillota</taxon>
        <taxon>Bacilli</taxon>
        <taxon>Bacillales</taxon>
        <taxon>Bacillaceae</taxon>
        <taxon>Pontibacillus</taxon>
    </lineage>
</organism>
<dbReference type="FunFam" id="3.40.50.1470:FF:000001">
    <property type="entry name" value="Peptidyl-tRNA hydrolase"/>
    <property type="match status" value="1"/>
</dbReference>
<evidence type="ECO:0000256" key="3">
    <source>
        <dbReference type="ARBA" id="ARBA00022801"/>
    </source>
</evidence>
<dbReference type="HAMAP" id="MF_00083">
    <property type="entry name" value="Pept_tRNA_hydro_bact"/>
    <property type="match status" value="1"/>
</dbReference>
<dbReference type="GO" id="GO:0004045">
    <property type="term" value="F:peptidyl-tRNA hydrolase activity"/>
    <property type="evidence" value="ECO:0007669"/>
    <property type="project" value="UniProtKB-UniRule"/>
</dbReference>
<name>A0A0A2T8M4_9BACI</name>
<dbReference type="RefSeq" id="WP_036821798.1">
    <property type="nucleotide sequence ID" value="NZ_AVBF01000046.1"/>
</dbReference>
<feature type="active site" description="Proton acceptor" evidence="8">
    <location>
        <position position="19"/>
    </location>
</feature>
<comment type="caution">
    <text evidence="11">The sequence shown here is derived from an EMBL/GenBank/DDBJ whole genome shotgun (WGS) entry which is preliminary data.</text>
</comment>
<dbReference type="AlphaFoldDB" id="A0A0A2T8M4"/>
<comment type="subunit">
    <text evidence="8">Monomer.</text>
</comment>
<evidence type="ECO:0000313" key="11">
    <source>
        <dbReference type="EMBL" id="KGP71844.1"/>
    </source>
</evidence>
<keyword evidence="2 8" id="KW-0820">tRNA-binding</keyword>
<comment type="function">
    <text evidence="8">Catalyzes the release of premature peptidyl moieties from peptidyl-tRNA molecules trapped in stalled 50S ribosomal subunits, and thus maintains levels of free tRNAs and 50S ribosomes.</text>
</comment>
<dbReference type="GO" id="GO:0072344">
    <property type="term" value="P:rescue of stalled ribosome"/>
    <property type="evidence" value="ECO:0007669"/>
    <property type="project" value="UniProtKB-UniRule"/>
</dbReference>
<protein>
    <recommendedName>
        <fullName evidence="7 8">Peptidyl-tRNA hydrolase</fullName>
        <shortName evidence="8">Pth</shortName>
        <ecNumber evidence="1 8">3.1.1.29</ecNumber>
    </recommendedName>
</protein>
<dbReference type="OrthoDB" id="9800507at2"/>
<evidence type="ECO:0000313" key="12">
    <source>
        <dbReference type="Proteomes" id="UP000030147"/>
    </source>
</evidence>
<dbReference type="PANTHER" id="PTHR17224">
    <property type="entry name" value="PEPTIDYL-TRNA HYDROLASE"/>
    <property type="match status" value="1"/>
</dbReference>
<dbReference type="PANTHER" id="PTHR17224:SF1">
    <property type="entry name" value="PEPTIDYL-TRNA HYDROLASE"/>
    <property type="match status" value="1"/>
</dbReference>
<dbReference type="InterPro" id="IPR018171">
    <property type="entry name" value="Pept_tRNA_hydro_CS"/>
</dbReference>
<comment type="catalytic activity">
    <reaction evidence="6 8 9">
        <text>an N-acyl-L-alpha-aminoacyl-tRNA + H2O = an N-acyl-L-amino acid + a tRNA + H(+)</text>
        <dbReference type="Rhea" id="RHEA:54448"/>
        <dbReference type="Rhea" id="RHEA-COMP:10123"/>
        <dbReference type="Rhea" id="RHEA-COMP:13883"/>
        <dbReference type="ChEBI" id="CHEBI:15377"/>
        <dbReference type="ChEBI" id="CHEBI:15378"/>
        <dbReference type="ChEBI" id="CHEBI:59874"/>
        <dbReference type="ChEBI" id="CHEBI:78442"/>
        <dbReference type="ChEBI" id="CHEBI:138191"/>
        <dbReference type="EC" id="3.1.1.29"/>
    </reaction>
</comment>
<feature type="site" description="Discriminates between blocked and unblocked aminoacyl-tRNA" evidence="8">
    <location>
        <position position="9"/>
    </location>
</feature>
<dbReference type="PROSITE" id="PS01195">
    <property type="entry name" value="PEPT_TRNA_HYDROL_1"/>
    <property type="match status" value="1"/>
</dbReference>
<dbReference type="NCBIfam" id="TIGR00447">
    <property type="entry name" value="pth"/>
    <property type="match status" value="1"/>
</dbReference>
<dbReference type="GO" id="GO:0006515">
    <property type="term" value="P:protein quality control for misfolded or incompletely synthesized proteins"/>
    <property type="evidence" value="ECO:0007669"/>
    <property type="project" value="UniProtKB-UniRule"/>
</dbReference>
<feature type="binding site" evidence="8">
    <location>
        <position position="14"/>
    </location>
    <ligand>
        <name>tRNA</name>
        <dbReference type="ChEBI" id="CHEBI:17843"/>
    </ligand>
</feature>
<evidence type="ECO:0000256" key="9">
    <source>
        <dbReference type="RuleBase" id="RU000673"/>
    </source>
</evidence>
<keyword evidence="8" id="KW-0963">Cytoplasm</keyword>
<dbReference type="eggNOG" id="COG0193">
    <property type="taxonomic scope" value="Bacteria"/>
</dbReference>
<feature type="binding site" evidence="8">
    <location>
        <position position="112"/>
    </location>
    <ligand>
        <name>tRNA</name>
        <dbReference type="ChEBI" id="CHEBI:17843"/>
    </ligand>
</feature>
<evidence type="ECO:0000256" key="6">
    <source>
        <dbReference type="ARBA" id="ARBA00048707"/>
    </source>
</evidence>
<sequence>MKCIIGLGNPGPKYENTRHNVGFMVIDELLRRHNWKLDKEKYKAQYTVEHVGSEKVLLMKPLTYMNLSGEAIRPLMEYYNLSIDDIVIIYDDLDLPPGKIRLRKKGGHGGHNGIRSTIDQLGTKEFPRLRFGIGRPEGPMPVPDYVLGSFQKENVPVIKESIERAADACDSWMEHSFAEVMNEFNQ</sequence>
<dbReference type="CDD" id="cd00462">
    <property type="entry name" value="PTH"/>
    <property type="match status" value="1"/>
</dbReference>
<dbReference type="STRING" id="1385514.N782_16215"/>
<dbReference type="InterPro" id="IPR036416">
    <property type="entry name" value="Pept_tRNA_hydro_sf"/>
</dbReference>
<comment type="similarity">
    <text evidence="5 8 10">Belongs to the PTH family.</text>
</comment>
<evidence type="ECO:0000256" key="8">
    <source>
        <dbReference type="HAMAP-Rule" id="MF_00083"/>
    </source>
</evidence>
<evidence type="ECO:0000256" key="7">
    <source>
        <dbReference type="ARBA" id="ARBA00050038"/>
    </source>
</evidence>
<dbReference type="EMBL" id="AVBF01000046">
    <property type="protein sequence ID" value="KGP71844.1"/>
    <property type="molecule type" value="Genomic_DNA"/>
</dbReference>
<evidence type="ECO:0000256" key="2">
    <source>
        <dbReference type="ARBA" id="ARBA00022555"/>
    </source>
</evidence>
<keyword evidence="12" id="KW-1185">Reference proteome</keyword>
<feature type="binding site" evidence="8">
    <location>
        <position position="64"/>
    </location>
    <ligand>
        <name>tRNA</name>
        <dbReference type="ChEBI" id="CHEBI:17843"/>
    </ligand>
</feature>
<dbReference type="Proteomes" id="UP000030147">
    <property type="component" value="Unassembled WGS sequence"/>
</dbReference>